<keyword evidence="1" id="KW-0479">Metal-binding</keyword>
<dbReference type="GO" id="GO:0005634">
    <property type="term" value="C:nucleus"/>
    <property type="evidence" value="ECO:0007669"/>
    <property type="project" value="TreeGrafter"/>
</dbReference>
<evidence type="ECO:0000259" key="5">
    <source>
        <dbReference type="PROSITE" id="PS50865"/>
    </source>
</evidence>
<dbReference type="Proteomes" id="UP001150925">
    <property type="component" value="Unassembled WGS sequence"/>
</dbReference>
<accession>A0A9W8ASJ0</accession>
<dbReference type="PROSITE" id="PS01360">
    <property type="entry name" value="ZF_MYND_1"/>
    <property type="match status" value="1"/>
</dbReference>
<dbReference type="SUPFAM" id="SSF144232">
    <property type="entry name" value="HIT/MYND zinc finger-like"/>
    <property type="match status" value="1"/>
</dbReference>
<dbReference type="GO" id="GO:0008270">
    <property type="term" value="F:zinc ion binding"/>
    <property type="evidence" value="ECO:0007669"/>
    <property type="project" value="UniProtKB-KW"/>
</dbReference>
<protein>
    <recommendedName>
        <fullName evidence="5">MYND-type domain-containing protein</fullName>
    </recommendedName>
</protein>
<organism evidence="6 7">
    <name type="scientific">Dispira parvispora</name>
    <dbReference type="NCBI Taxonomy" id="1520584"/>
    <lineage>
        <taxon>Eukaryota</taxon>
        <taxon>Fungi</taxon>
        <taxon>Fungi incertae sedis</taxon>
        <taxon>Zoopagomycota</taxon>
        <taxon>Kickxellomycotina</taxon>
        <taxon>Dimargaritomycetes</taxon>
        <taxon>Dimargaritales</taxon>
        <taxon>Dimargaritaceae</taxon>
        <taxon>Dispira</taxon>
    </lineage>
</organism>
<dbReference type="InterPro" id="IPR002893">
    <property type="entry name" value="Znf_MYND"/>
</dbReference>
<dbReference type="PANTHER" id="PTHR12298">
    <property type="entry name" value="PCDC2 PROGRAMMED CELL DEATH PROTEIN 2 -RELATED"/>
    <property type="match status" value="1"/>
</dbReference>
<comment type="caution">
    <text evidence="6">The sequence shown here is derived from an EMBL/GenBank/DDBJ whole genome shotgun (WGS) entry which is preliminary data.</text>
</comment>
<feature type="domain" description="MYND-type" evidence="5">
    <location>
        <begin position="140"/>
        <end position="178"/>
    </location>
</feature>
<keyword evidence="3" id="KW-0862">Zinc</keyword>
<evidence type="ECO:0000256" key="4">
    <source>
        <dbReference type="PROSITE-ProRule" id="PRU00134"/>
    </source>
</evidence>
<evidence type="ECO:0000256" key="3">
    <source>
        <dbReference type="ARBA" id="ARBA00022833"/>
    </source>
</evidence>
<dbReference type="OrthoDB" id="443682at2759"/>
<dbReference type="AlphaFoldDB" id="A0A9W8ASJ0"/>
<evidence type="ECO:0000256" key="2">
    <source>
        <dbReference type="ARBA" id="ARBA00022771"/>
    </source>
</evidence>
<reference evidence="6" key="1">
    <citation type="submission" date="2022-07" db="EMBL/GenBank/DDBJ databases">
        <title>Phylogenomic reconstructions and comparative analyses of Kickxellomycotina fungi.</title>
        <authorList>
            <person name="Reynolds N.K."/>
            <person name="Stajich J.E."/>
            <person name="Barry K."/>
            <person name="Grigoriev I.V."/>
            <person name="Crous P."/>
            <person name="Smith M.E."/>
        </authorList>
    </citation>
    <scope>NUCLEOTIDE SEQUENCE</scope>
    <source>
        <strain evidence="6">RSA 1196</strain>
    </source>
</reference>
<dbReference type="Pfam" id="PF01753">
    <property type="entry name" value="zf-MYND"/>
    <property type="match status" value="1"/>
</dbReference>
<dbReference type="Pfam" id="PF04194">
    <property type="entry name" value="PDCD2_C"/>
    <property type="match status" value="1"/>
</dbReference>
<name>A0A9W8ASJ0_9FUNG</name>
<dbReference type="EMBL" id="JANBPY010000754">
    <property type="protein sequence ID" value="KAJ1963966.1"/>
    <property type="molecule type" value="Genomic_DNA"/>
</dbReference>
<evidence type="ECO:0000313" key="7">
    <source>
        <dbReference type="Proteomes" id="UP001150925"/>
    </source>
</evidence>
<dbReference type="GO" id="GO:0005737">
    <property type="term" value="C:cytoplasm"/>
    <property type="evidence" value="ECO:0007669"/>
    <property type="project" value="InterPro"/>
</dbReference>
<proteinExistence type="predicted"/>
<evidence type="ECO:0000313" key="6">
    <source>
        <dbReference type="EMBL" id="KAJ1963966.1"/>
    </source>
</evidence>
<dbReference type="Gene3D" id="6.10.140.2220">
    <property type="match status" value="1"/>
</dbReference>
<gene>
    <name evidence="6" type="ORF">IWQ62_003069</name>
</gene>
<dbReference type="PANTHER" id="PTHR12298:SF4">
    <property type="entry name" value="PROGRAMMED CELL DEATH PROTEIN 2"/>
    <property type="match status" value="1"/>
</dbReference>
<keyword evidence="7" id="KW-1185">Reference proteome</keyword>
<sequence length="383" mass="43763">MVESSTDEHRSPSDLVQLGFAERPDEWFFNDVFPSKIGGKPVWLNPDNPLKAEEVLCGECGKPMPLLLQLYTPEDKPKEAFHRMLFKVYRSQMPENNPYYTAERIETDPEDNSSDVDILEIAEDEIRWERNPNVSGATLCVVCGLHGSKACSRCKVAHYCSREHQIVDWTVGEHRQRCKTLETSVDKSLVATSKAISKVLFPLSEILSEPEEASNSTDKEYEKYLSRAEMSHEPNSHEDLEDSESTVDKTFLEFQHRVAWYPQQVLRYARTEYDRTETQPLYVSDQDKPTDQDISTCTNCGTARQFELQILPQLLNHLGVDHSIPGALDWGSLFIYSCPDNCVGEDPSSEGDIATRQPYLAETLWRQNFSSDGMEQKLLSHRK</sequence>
<keyword evidence="2 4" id="KW-0863">Zinc-finger</keyword>
<dbReference type="InterPro" id="IPR007320">
    <property type="entry name" value="PDCD2_C"/>
</dbReference>
<dbReference type="PROSITE" id="PS50865">
    <property type="entry name" value="ZF_MYND_2"/>
    <property type="match status" value="1"/>
</dbReference>
<evidence type="ECO:0000256" key="1">
    <source>
        <dbReference type="ARBA" id="ARBA00022723"/>
    </source>
</evidence>